<organism evidence="2 3">
    <name type="scientific">Trichonephila clavata</name>
    <name type="common">Joro spider</name>
    <name type="synonym">Nephila clavata</name>
    <dbReference type="NCBI Taxonomy" id="2740835"/>
    <lineage>
        <taxon>Eukaryota</taxon>
        <taxon>Metazoa</taxon>
        <taxon>Ecdysozoa</taxon>
        <taxon>Arthropoda</taxon>
        <taxon>Chelicerata</taxon>
        <taxon>Arachnida</taxon>
        <taxon>Araneae</taxon>
        <taxon>Araneomorphae</taxon>
        <taxon>Entelegynae</taxon>
        <taxon>Araneoidea</taxon>
        <taxon>Nephilidae</taxon>
        <taxon>Trichonephila</taxon>
    </lineage>
</organism>
<dbReference type="AlphaFoldDB" id="A0A8X6G6T0"/>
<protein>
    <submittedName>
        <fullName evidence="2">Uncharacterized protein</fullName>
    </submittedName>
</protein>
<proteinExistence type="predicted"/>
<feature type="region of interest" description="Disordered" evidence="1">
    <location>
        <begin position="16"/>
        <end position="44"/>
    </location>
</feature>
<evidence type="ECO:0000256" key="1">
    <source>
        <dbReference type="SAM" id="MobiDB-lite"/>
    </source>
</evidence>
<gene>
    <name evidence="2" type="ORF">TNCT_421281</name>
</gene>
<feature type="region of interest" description="Disordered" evidence="1">
    <location>
        <begin position="60"/>
        <end position="85"/>
    </location>
</feature>
<dbReference type="EMBL" id="BMAO01024476">
    <property type="protein sequence ID" value="GFQ95594.1"/>
    <property type="molecule type" value="Genomic_DNA"/>
</dbReference>
<keyword evidence="3" id="KW-1185">Reference proteome</keyword>
<dbReference type="Proteomes" id="UP000887116">
    <property type="component" value="Unassembled WGS sequence"/>
</dbReference>
<evidence type="ECO:0000313" key="3">
    <source>
        <dbReference type="Proteomes" id="UP000887116"/>
    </source>
</evidence>
<comment type="caution">
    <text evidence="2">The sequence shown here is derived from an EMBL/GenBank/DDBJ whole genome shotgun (WGS) entry which is preliminary data.</text>
</comment>
<reference evidence="2" key="1">
    <citation type="submission" date="2020-07" db="EMBL/GenBank/DDBJ databases">
        <title>Multicomponent nature underlies the extraordinary mechanical properties of spider dragline silk.</title>
        <authorList>
            <person name="Kono N."/>
            <person name="Nakamura H."/>
            <person name="Mori M."/>
            <person name="Yoshida Y."/>
            <person name="Ohtoshi R."/>
            <person name="Malay A.D."/>
            <person name="Moran D.A.P."/>
            <person name="Tomita M."/>
            <person name="Numata K."/>
            <person name="Arakawa K."/>
        </authorList>
    </citation>
    <scope>NUCLEOTIDE SEQUENCE</scope>
</reference>
<accession>A0A8X6G6T0</accession>
<sequence>MPKKEDKINKQIEGKVFISPPPPATNAWDERSKAQAAKNSQKPPFVTRQIALAQIKAPIQAVQPEPTPSTSQSPPTLKLTYTRHS</sequence>
<name>A0A8X6G6T0_TRICU</name>
<evidence type="ECO:0000313" key="2">
    <source>
        <dbReference type="EMBL" id="GFQ95594.1"/>
    </source>
</evidence>